<keyword evidence="9" id="KW-1185">Reference proteome</keyword>
<evidence type="ECO:0000313" key="9">
    <source>
        <dbReference type="Proteomes" id="UP001583177"/>
    </source>
</evidence>
<accession>A0ABR3WUK4</accession>
<gene>
    <name evidence="8" type="ORF">Daus18300_006424</name>
</gene>
<evidence type="ECO:0000259" key="7">
    <source>
        <dbReference type="Pfam" id="PF20684"/>
    </source>
</evidence>
<reference evidence="8 9" key="1">
    <citation type="journal article" date="2024" name="IMA Fungus">
        <title>IMA Genome - F19 : A genome assembly and annotation guide to empower mycologists, including annotated draft genome sequences of Ceratocystis pirilliformis, Diaporthe australafricana, Fusarium ophioides, Paecilomyces lecythidis, and Sporothrix stenoceras.</title>
        <authorList>
            <person name="Aylward J."/>
            <person name="Wilson A.M."/>
            <person name="Visagie C.M."/>
            <person name="Spraker J."/>
            <person name="Barnes I."/>
            <person name="Buitendag C."/>
            <person name="Ceriani C."/>
            <person name="Del Mar Angel L."/>
            <person name="du Plessis D."/>
            <person name="Fuchs T."/>
            <person name="Gasser K."/>
            <person name="Kramer D."/>
            <person name="Li W."/>
            <person name="Munsamy K."/>
            <person name="Piso A."/>
            <person name="Price J.L."/>
            <person name="Sonnekus B."/>
            <person name="Thomas C."/>
            <person name="van der Nest A."/>
            <person name="van Dijk A."/>
            <person name="van Heerden A."/>
            <person name="van Vuuren N."/>
            <person name="Yilmaz N."/>
            <person name="Duong T.A."/>
            <person name="van der Merwe N.A."/>
            <person name="Wingfield M.J."/>
            <person name="Wingfield B.D."/>
        </authorList>
    </citation>
    <scope>NUCLEOTIDE SEQUENCE [LARGE SCALE GENOMIC DNA]</scope>
    <source>
        <strain evidence="8 9">CMW 18300</strain>
    </source>
</reference>
<dbReference type="Pfam" id="PF20684">
    <property type="entry name" value="Fung_rhodopsin"/>
    <property type="match status" value="1"/>
</dbReference>
<name>A0ABR3WUK4_9PEZI</name>
<evidence type="ECO:0000256" key="6">
    <source>
        <dbReference type="SAM" id="Phobius"/>
    </source>
</evidence>
<keyword evidence="4 6" id="KW-0472">Membrane</keyword>
<dbReference type="InterPro" id="IPR049326">
    <property type="entry name" value="Rhodopsin_dom_fungi"/>
</dbReference>
<feature type="transmembrane region" description="Helical" evidence="6">
    <location>
        <begin position="122"/>
        <end position="144"/>
    </location>
</feature>
<evidence type="ECO:0000313" key="8">
    <source>
        <dbReference type="EMBL" id="KAL1867305.1"/>
    </source>
</evidence>
<evidence type="ECO:0000256" key="2">
    <source>
        <dbReference type="ARBA" id="ARBA00022692"/>
    </source>
</evidence>
<evidence type="ECO:0000256" key="3">
    <source>
        <dbReference type="ARBA" id="ARBA00022989"/>
    </source>
</evidence>
<feature type="transmembrane region" description="Helical" evidence="6">
    <location>
        <begin position="206"/>
        <end position="226"/>
    </location>
</feature>
<comment type="similarity">
    <text evidence="5">Belongs to the SAT4 family.</text>
</comment>
<evidence type="ECO:0000256" key="4">
    <source>
        <dbReference type="ARBA" id="ARBA00023136"/>
    </source>
</evidence>
<dbReference type="InterPro" id="IPR052337">
    <property type="entry name" value="SAT4-like"/>
</dbReference>
<protein>
    <recommendedName>
        <fullName evidence="7">Rhodopsin domain-containing protein</fullName>
    </recommendedName>
</protein>
<dbReference type="PANTHER" id="PTHR33048:SF155">
    <property type="entry name" value="INTEGRAL MEMBRANE PROTEIN"/>
    <property type="match status" value="1"/>
</dbReference>
<feature type="domain" description="Rhodopsin" evidence="7">
    <location>
        <begin position="28"/>
        <end position="266"/>
    </location>
</feature>
<feature type="transmembrane region" description="Helical" evidence="6">
    <location>
        <begin position="44"/>
        <end position="67"/>
    </location>
</feature>
<comment type="caution">
    <text evidence="8">The sequence shown here is derived from an EMBL/GenBank/DDBJ whole genome shotgun (WGS) entry which is preliminary data.</text>
</comment>
<dbReference type="PANTHER" id="PTHR33048">
    <property type="entry name" value="PTH11-LIKE INTEGRAL MEMBRANE PROTEIN (AFU_ORTHOLOGUE AFUA_5G11245)"/>
    <property type="match status" value="1"/>
</dbReference>
<sequence length="315" mass="35038">MSTSAGNGPVLMGVSWTLTVLSVVAVLLRFYVRKKVTRTIGADDWIMLAAVVCQLAFEACLTRAYQIGFGKPDSELTYADGTEILKWAYIVVTPGILVSVLSRISSAILLIRIFGRTKWFKYFFIGFTILQSVCGCLLIVFVWVQVSPVQGLWDMTLPARRWDPAVKQDMAFLTQSLFTFSDLAFVLLPTVIIWKLNMPMRQKISLILLMAASLFTMAASIVKTIITQSSEAAASQHEASIATTWTAVEQTMVIIMSCVPPLRSITKLYPRIFRALGLTDVSAAPQYNNQYYDIEIDSRKADKAAVYSGVSHPRH</sequence>
<proteinExistence type="inferred from homology"/>
<comment type="subcellular location">
    <subcellularLocation>
        <location evidence="1">Membrane</location>
        <topology evidence="1">Multi-pass membrane protein</topology>
    </subcellularLocation>
</comment>
<dbReference type="EMBL" id="JAWRVE010000051">
    <property type="protein sequence ID" value="KAL1867305.1"/>
    <property type="molecule type" value="Genomic_DNA"/>
</dbReference>
<keyword evidence="2 6" id="KW-0812">Transmembrane</keyword>
<organism evidence="8 9">
    <name type="scientific">Diaporthe australafricana</name>
    <dbReference type="NCBI Taxonomy" id="127596"/>
    <lineage>
        <taxon>Eukaryota</taxon>
        <taxon>Fungi</taxon>
        <taxon>Dikarya</taxon>
        <taxon>Ascomycota</taxon>
        <taxon>Pezizomycotina</taxon>
        <taxon>Sordariomycetes</taxon>
        <taxon>Sordariomycetidae</taxon>
        <taxon>Diaporthales</taxon>
        <taxon>Diaporthaceae</taxon>
        <taxon>Diaporthe</taxon>
    </lineage>
</organism>
<feature type="transmembrane region" description="Helical" evidence="6">
    <location>
        <begin position="172"/>
        <end position="194"/>
    </location>
</feature>
<dbReference type="Proteomes" id="UP001583177">
    <property type="component" value="Unassembled WGS sequence"/>
</dbReference>
<evidence type="ECO:0000256" key="1">
    <source>
        <dbReference type="ARBA" id="ARBA00004141"/>
    </source>
</evidence>
<feature type="transmembrane region" description="Helical" evidence="6">
    <location>
        <begin position="12"/>
        <end position="32"/>
    </location>
</feature>
<evidence type="ECO:0000256" key="5">
    <source>
        <dbReference type="ARBA" id="ARBA00038359"/>
    </source>
</evidence>
<keyword evidence="3 6" id="KW-1133">Transmembrane helix</keyword>
<feature type="transmembrane region" description="Helical" evidence="6">
    <location>
        <begin position="87"/>
        <end position="110"/>
    </location>
</feature>